<keyword evidence="3" id="KW-1185">Reference proteome</keyword>
<feature type="compositionally biased region" description="Low complexity" evidence="1">
    <location>
        <begin position="52"/>
        <end position="68"/>
    </location>
</feature>
<sequence>MGIDKESAADANLQIGPTTLGMVRIYVESGGHEIPMDFEPEEAEEIAEELRASAAQARRQASGKAAGRSRGKSGGGGGGKAGK</sequence>
<feature type="region of interest" description="Disordered" evidence="1">
    <location>
        <begin position="41"/>
        <end position="83"/>
    </location>
</feature>
<dbReference type="Pfam" id="PF19849">
    <property type="entry name" value="DUF6324"/>
    <property type="match status" value="1"/>
</dbReference>
<dbReference type="RefSeq" id="WP_165098251.1">
    <property type="nucleotide sequence ID" value="NZ_CP049056.1"/>
</dbReference>
<dbReference type="EMBL" id="CP049056">
    <property type="protein sequence ID" value="QIE55832.1"/>
    <property type="molecule type" value="Genomic_DNA"/>
</dbReference>
<evidence type="ECO:0000256" key="1">
    <source>
        <dbReference type="SAM" id="MobiDB-lite"/>
    </source>
</evidence>
<dbReference type="InterPro" id="IPR046287">
    <property type="entry name" value="DUF6324"/>
</dbReference>
<reference evidence="2 3" key="1">
    <citation type="submission" date="2020-02" db="EMBL/GenBank/DDBJ databases">
        <title>complete genome sequence of Rhodobacteraceae bacterium.</title>
        <authorList>
            <person name="Park J."/>
            <person name="Kim Y.-S."/>
            <person name="Kim K.-H."/>
        </authorList>
    </citation>
    <scope>NUCLEOTIDE SEQUENCE [LARGE SCALE GENOMIC DNA]</scope>
    <source>
        <strain evidence="2 3">RR4-56</strain>
    </source>
</reference>
<gene>
    <name evidence="2" type="ORF">G5B40_10435</name>
</gene>
<dbReference type="KEGG" id="hdh:G5B40_10435"/>
<evidence type="ECO:0000313" key="2">
    <source>
        <dbReference type="EMBL" id="QIE55832.1"/>
    </source>
</evidence>
<protein>
    <submittedName>
        <fullName evidence="2">Uncharacterized protein</fullName>
    </submittedName>
</protein>
<dbReference type="Proteomes" id="UP000503336">
    <property type="component" value="Chromosome"/>
</dbReference>
<dbReference type="AlphaFoldDB" id="A0A7L5BVP6"/>
<evidence type="ECO:0000313" key="3">
    <source>
        <dbReference type="Proteomes" id="UP000503336"/>
    </source>
</evidence>
<accession>A0A7L5BVP6</accession>
<name>A0A7L5BVP6_9RHOB</name>
<feature type="compositionally biased region" description="Gly residues" evidence="1">
    <location>
        <begin position="72"/>
        <end position="83"/>
    </location>
</feature>
<proteinExistence type="predicted"/>
<organism evidence="2 3">
    <name type="scientific">Pikeienuella piscinae</name>
    <dbReference type="NCBI Taxonomy" id="2748098"/>
    <lineage>
        <taxon>Bacteria</taxon>
        <taxon>Pseudomonadati</taxon>
        <taxon>Pseudomonadota</taxon>
        <taxon>Alphaproteobacteria</taxon>
        <taxon>Rhodobacterales</taxon>
        <taxon>Paracoccaceae</taxon>
        <taxon>Pikeienuella</taxon>
    </lineage>
</organism>